<dbReference type="EMBL" id="CAJVQC010050111">
    <property type="protein sequence ID" value="CAG8788554.1"/>
    <property type="molecule type" value="Genomic_DNA"/>
</dbReference>
<dbReference type="Proteomes" id="UP000789920">
    <property type="component" value="Unassembled WGS sequence"/>
</dbReference>
<evidence type="ECO:0000313" key="1">
    <source>
        <dbReference type="EMBL" id="CAG8788554.1"/>
    </source>
</evidence>
<reference evidence="1" key="1">
    <citation type="submission" date="2021-06" db="EMBL/GenBank/DDBJ databases">
        <authorList>
            <person name="Kallberg Y."/>
            <person name="Tangrot J."/>
            <person name="Rosling A."/>
        </authorList>
    </citation>
    <scope>NUCLEOTIDE SEQUENCE</scope>
    <source>
        <strain evidence="1">MA461A</strain>
    </source>
</reference>
<organism evidence="1 2">
    <name type="scientific">Racocetra persica</name>
    <dbReference type="NCBI Taxonomy" id="160502"/>
    <lineage>
        <taxon>Eukaryota</taxon>
        <taxon>Fungi</taxon>
        <taxon>Fungi incertae sedis</taxon>
        <taxon>Mucoromycota</taxon>
        <taxon>Glomeromycotina</taxon>
        <taxon>Glomeromycetes</taxon>
        <taxon>Diversisporales</taxon>
        <taxon>Gigasporaceae</taxon>
        <taxon>Racocetra</taxon>
    </lineage>
</organism>
<feature type="non-terminal residue" evidence="1">
    <location>
        <position position="142"/>
    </location>
</feature>
<name>A0ACA9RD23_9GLOM</name>
<proteinExistence type="predicted"/>
<evidence type="ECO:0000313" key="2">
    <source>
        <dbReference type="Proteomes" id="UP000789920"/>
    </source>
</evidence>
<sequence length="142" mass="16757">LKEHELELFVKLQLTSFEISDEKEKNKTQKHTYRYNYNHSLLLCRSAYLKLCGINDYLLFALQNLLQSNSLTKRVYRNFGCTSKTESRVFLDLNITLPIKQFLVQYGMIHKFPSPLRYQDDSGVFIYLPTGQTYNSKIMARD</sequence>
<gene>
    <name evidence="1" type="ORF">RPERSI_LOCUS18727</name>
</gene>
<accession>A0ACA9RD23</accession>
<feature type="non-terminal residue" evidence="1">
    <location>
        <position position="1"/>
    </location>
</feature>
<comment type="caution">
    <text evidence="1">The sequence shown here is derived from an EMBL/GenBank/DDBJ whole genome shotgun (WGS) entry which is preliminary data.</text>
</comment>
<protein>
    <submittedName>
        <fullName evidence="1">14513_t:CDS:1</fullName>
    </submittedName>
</protein>
<keyword evidence="2" id="KW-1185">Reference proteome</keyword>